<dbReference type="CDD" id="cd10170">
    <property type="entry name" value="ASKHA_NBD_HSP70"/>
    <property type="match status" value="1"/>
</dbReference>
<organism evidence="3 4">
    <name type="scientific">Lachnellula subtilissima</name>
    <dbReference type="NCBI Taxonomy" id="602034"/>
    <lineage>
        <taxon>Eukaryota</taxon>
        <taxon>Fungi</taxon>
        <taxon>Dikarya</taxon>
        <taxon>Ascomycota</taxon>
        <taxon>Pezizomycotina</taxon>
        <taxon>Leotiomycetes</taxon>
        <taxon>Helotiales</taxon>
        <taxon>Lachnaceae</taxon>
        <taxon>Lachnellula</taxon>
    </lineage>
</organism>
<protein>
    <submittedName>
        <fullName evidence="3">Heat shock 70 kDa protein 12B</fullName>
    </submittedName>
</protein>
<dbReference type="GO" id="GO:0005524">
    <property type="term" value="F:ATP binding"/>
    <property type="evidence" value="ECO:0007669"/>
    <property type="project" value="UniProtKB-KW"/>
</dbReference>
<evidence type="ECO:0000256" key="2">
    <source>
        <dbReference type="ARBA" id="ARBA00022840"/>
    </source>
</evidence>
<keyword evidence="1" id="KW-0547">Nucleotide-binding</keyword>
<dbReference type="InterPro" id="IPR013126">
    <property type="entry name" value="Hsp_70_fam"/>
</dbReference>
<evidence type="ECO:0000256" key="1">
    <source>
        <dbReference type="ARBA" id="ARBA00022741"/>
    </source>
</evidence>
<dbReference type="AlphaFoldDB" id="A0A8H8RHV1"/>
<evidence type="ECO:0000313" key="4">
    <source>
        <dbReference type="Proteomes" id="UP000462212"/>
    </source>
</evidence>
<accession>A0A8H8RHV1</accession>
<comment type="caution">
    <text evidence="3">The sequence shown here is derived from an EMBL/GenBank/DDBJ whole genome shotgun (WGS) entry which is preliminary data.</text>
</comment>
<dbReference type="PANTHER" id="PTHR14187:SF5">
    <property type="entry name" value="HEAT SHOCK 70 KDA PROTEIN 12A"/>
    <property type="match status" value="1"/>
</dbReference>
<gene>
    <name evidence="3" type="primary">HSPA12B_1</name>
    <name evidence="3" type="ORF">LSUB1_G006155</name>
</gene>
<keyword evidence="4" id="KW-1185">Reference proteome</keyword>
<dbReference type="Pfam" id="PF00012">
    <property type="entry name" value="HSP70"/>
    <property type="match status" value="1"/>
</dbReference>
<evidence type="ECO:0000313" key="3">
    <source>
        <dbReference type="EMBL" id="TVY34329.1"/>
    </source>
</evidence>
<sequence length="565" mass="62950">MQRPTSKLAMEAFEDMQGMTTSYESEDQLIVALDFGTTFSGIAYAFANGDKPEVVSIMDWPGLEGFKQPKIPTLISYDDNGDFTWGGQKHKSDVVQGVKLLLDPDQPRPLYLPESTAKSDLKRLDKPPVKVVADFIRAMYQHSLSKIESAVPAQYLSMCQKQFVLTVPAVWSDKAKDTTLQAAKEAGLHPVTMIKEPEAAAMYTLHTLQDRALAVGDAFVICDAGGGTVDLISYEITQLKPTLELKELVPGKGGMAGSLGLNQRFEGAQFDRSVKTAFRNDLYEDYLINFPLAELKDDVRNNLKVNCWNMTSADVKAIFDPLITDIQRLVEEQVNLVKVKRMSEDHPKANEIKAIFLVGGFGSSEYLKSQLEQDHSTIQIIQPHGAWAAIVKGAVLSQLPEEASIVSSQATRHYGVSARHVFDPRTDQGQPQHYDPVTGKTRVLTMTWYIHRGDDLIREQSITFPFFRSLVEGFTDDRLVFCDELIQSEKNIAPRHPSTSANKVNCVLTADLSKVDRSLFKKVMGTDGRNYVQVFYDLVVTMKPAVMKFSLEIKGEEMGSVSAKF</sequence>
<dbReference type="PANTHER" id="PTHR14187">
    <property type="entry name" value="ALPHA KINASE/ELONGATION FACTOR 2 KINASE"/>
    <property type="match status" value="1"/>
</dbReference>
<dbReference type="PRINTS" id="PR00301">
    <property type="entry name" value="HEATSHOCK70"/>
</dbReference>
<dbReference type="OrthoDB" id="5332281at2759"/>
<proteinExistence type="predicted"/>
<dbReference type="SUPFAM" id="SSF53067">
    <property type="entry name" value="Actin-like ATPase domain"/>
    <property type="match status" value="2"/>
</dbReference>
<name>A0A8H8RHV1_9HELO</name>
<keyword evidence="3" id="KW-0346">Stress response</keyword>
<keyword evidence="2" id="KW-0067">ATP-binding</keyword>
<reference evidence="3 4" key="1">
    <citation type="submission" date="2018-05" db="EMBL/GenBank/DDBJ databases">
        <title>Genome sequencing and assembly of the regulated plant pathogen Lachnellula willkommii and related sister species for the development of diagnostic species identification markers.</title>
        <authorList>
            <person name="Giroux E."/>
            <person name="Bilodeau G."/>
        </authorList>
    </citation>
    <scope>NUCLEOTIDE SEQUENCE [LARGE SCALE GENOMIC DNA]</scope>
    <source>
        <strain evidence="3 4">CBS 197.66</strain>
    </source>
</reference>
<dbReference type="GO" id="GO:0140662">
    <property type="term" value="F:ATP-dependent protein folding chaperone"/>
    <property type="evidence" value="ECO:0007669"/>
    <property type="project" value="InterPro"/>
</dbReference>
<dbReference type="Gene3D" id="3.30.420.40">
    <property type="match status" value="1"/>
</dbReference>
<dbReference type="Proteomes" id="UP000462212">
    <property type="component" value="Unassembled WGS sequence"/>
</dbReference>
<dbReference type="InterPro" id="IPR043129">
    <property type="entry name" value="ATPase_NBD"/>
</dbReference>
<dbReference type="EMBL" id="QGMJ01000660">
    <property type="protein sequence ID" value="TVY34329.1"/>
    <property type="molecule type" value="Genomic_DNA"/>
</dbReference>